<accession>A0ACC0AKG4</accession>
<gene>
    <name evidence="1" type="ORF">M9H77_20409</name>
</gene>
<keyword evidence="2" id="KW-1185">Reference proteome</keyword>
<sequence>MYFMKLKSHVNLFNCDFPYVLKQDNHTTWTNQQHNNYLNYLEMSFVKQLQSMGSLSWTSCQSDGRPSQKQFADFNRSSEQFTVPQDSEFPKLNIGKSCAADMAGSRKSPRTHCLRQASKVSTAYSDIQECHEFHGKEKQLKGKKTCSCGSASYSERNYLCYSSCQNSVGSIREGTGQNFVDEDQEQNPSIVSRSKGQKLL</sequence>
<evidence type="ECO:0000313" key="2">
    <source>
        <dbReference type="Proteomes" id="UP001060085"/>
    </source>
</evidence>
<dbReference type="Proteomes" id="UP001060085">
    <property type="component" value="Linkage Group LG05"/>
</dbReference>
<organism evidence="1 2">
    <name type="scientific">Catharanthus roseus</name>
    <name type="common">Madagascar periwinkle</name>
    <name type="synonym">Vinca rosea</name>
    <dbReference type="NCBI Taxonomy" id="4058"/>
    <lineage>
        <taxon>Eukaryota</taxon>
        <taxon>Viridiplantae</taxon>
        <taxon>Streptophyta</taxon>
        <taxon>Embryophyta</taxon>
        <taxon>Tracheophyta</taxon>
        <taxon>Spermatophyta</taxon>
        <taxon>Magnoliopsida</taxon>
        <taxon>eudicotyledons</taxon>
        <taxon>Gunneridae</taxon>
        <taxon>Pentapetalae</taxon>
        <taxon>asterids</taxon>
        <taxon>lamiids</taxon>
        <taxon>Gentianales</taxon>
        <taxon>Apocynaceae</taxon>
        <taxon>Rauvolfioideae</taxon>
        <taxon>Vinceae</taxon>
        <taxon>Catharanthinae</taxon>
        <taxon>Catharanthus</taxon>
    </lineage>
</organism>
<dbReference type="EMBL" id="CM044705">
    <property type="protein sequence ID" value="KAI5661086.1"/>
    <property type="molecule type" value="Genomic_DNA"/>
</dbReference>
<proteinExistence type="predicted"/>
<reference evidence="2" key="1">
    <citation type="journal article" date="2023" name="Nat. Plants">
        <title>Single-cell RNA sequencing provides a high-resolution roadmap for understanding the multicellular compartmentation of specialized metabolism.</title>
        <authorList>
            <person name="Sun S."/>
            <person name="Shen X."/>
            <person name="Li Y."/>
            <person name="Li Y."/>
            <person name="Wang S."/>
            <person name="Li R."/>
            <person name="Zhang H."/>
            <person name="Shen G."/>
            <person name="Guo B."/>
            <person name="Wei J."/>
            <person name="Xu J."/>
            <person name="St-Pierre B."/>
            <person name="Chen S."/>
            <person name="Sun C."/>
        </authorList>
    </citation>
    <scope>NUCLEOTIDE SEQUENCE [LARGE SCALE GENOMIC DNA]</scope>
</reference>
<comment type="caution">
    <text evidence="1">The sequence shown here is derived from an EMBL/GenBank/DDBJ whole genome shotgun (WGS) entry which is preliminary data.</text>
</comment>
<protein>
    <submittedName>
        <fullName evidence="1">Uncharacterized protein</fullName>
    </submittedName>
</protein>
<name>A0ACC0AKG4_CATRO</name>
<evidence type="ECO:0000313" key="1">
    <source>
        <dbReference type="EMBL" id="KAI5661086.1"/>
    </source>
</evidence>